<dbReference type="InterPro" id="IPR001279">
    <property type="entry name" value="Metallo-B-lactamas"/>
</dbReference>
<dbReference type="Pfam" id="PF16123">
    <property type="entry name" value="HAGH_C"/>
    <property type="match status" value="1"/>
</dbReference>
<dbReference type="InterPro" id="IPR035680">
    <property type="entry name" value="Clx_II_MBL"/>
</dbReference>
<name>A0A1G7U597_9PROT</name>
<feature type="binding site" evidence="7">
    <location>
        <position position="57"/>
    </location>
    <ligand>
        <name>Zn(2+)</name>
        <dbReference type="ChEBI" id="CHEBI:29105"/>
        <label>1</label>
    </ligand>
</feature>
<dbReference type="HAMAP" id="MF_01374">
    <property type="entry name" value="Glyoxalase_2"/>
    <property type="match status" value="1"/>
</dbReference>
<evidence type="ECO:0000313" key="9">
    <source>
        <dbReference type="EMBL" id="SDG42617.1"/>
    </source>
</evidence>
<evidence type="ECO:0000256" key="6">
    <source>
        <dbReference type="ARBA" id="ARBA00022833"/>
    </source>
</evidence>
<reference evidence="10" key="1">
    <citation type="submission" date="2016-10" db="EMBL/GenBank/DDBJ databases">
        <authorList>
            <person name="Varghese N."/>
            <person name="Submissions S."/>
        </authorList>
    </citation>
    <scope>NUCLEOTIDE SEQUENCE [LARGE SCALE GENOMIC DNA]</scope>
    <source>
        <strain evidence="10">930I</strain>
    </source>
</reference>
<dbReference type="EMBL" id="FNCV01000001">
    <property type="protein sequence ID" value="SDG42617.1"/>
    <property type="molecule type" value="Genomic_DNA"/>
</dbReference>
<dbReference type="OrthoDB" id="9802248at2"/>
<keyword evidence="5 7" id="KW-0378">Hydrolase</keyword>
<evidence type="ECO:0000256" key="5">
    <source>
        <dbReference type="ARBA" id="ARBA00022801"/>
    </source>
</evidence>
<dbReference type="Gene3D" id="3.60.15.10">
    <property type="entry name" value="Ribonuclease Z/Hydroxyacylglutathione hydrolase-like"/>
    <property type="match status" value="1"/>
</dbReference>
<evidence type="ECO:0000256" key="2">
    <source>
        <dbReference type="ARBA" id="ARBA00004963"/>
    </source>
</evidence>
<protein>
    <recommendedName>
        <fullName evidence="7">Hydroxyacylglutathione hydrolase</fullName>
        <ecNumber evidence="7">3.1.2.6</ecNumber>
    </recommendedName>
    <alternativeName>
        <fullName evidence="7">Glyoxalase II</fullName>
        <shortName evidence="7">Glx II</shortName>
    </alternativeName>
</protein>
<feature type="binding site" evidence="7">
    <location>
        <position position="55"/>
    </location>
    <ligand>
        <name>Zn(2+)</name>
        <dbReference type="ChEBI" id="CHEBI:29105"/>
        <label>1</label>
    </ligand>
</feature>
<dbReference type="SUPFAM" id="SSF56281">
    <property type="entry name" value="Metallo-hydrolase/oxidoreductase"/>
    <property type="match status" value="1"/>
</dbReference>
<dbReference type="GO" id="GO:0019243">
    <property type="term" value="P:methylglyoxal catabolic process to D-lactate via S-lactoyl-glutathione"/>
    <property type="evidence" value="ECO:0007669"/>
    <property type="project" value="UniProtKB-UniRule"/>
</dbReference>
<comment type="subunit">
    <text evidence="7">Monomer.</text>
</comment>
<dbReference type="Pfam" id="PF00753">
    <property type="entry name" value="Lactamase_B"/>
    <property type="match status" value="1"/>
</dbReference>
<proteinExistence type="inferred from homology"/>
<feature type="binding site" evidence="7">
    <location>
        <position position="132"/>
    </location>
    <ligand>
        <name>Zn(2+)</name>
        <dbReference type="ChEBI" id="CHEBI:29105"/>
        <label>1</label>
    </ligand>
</feature>
<evidence type="ECO:0000256" key="7">
    <source>
        <dbReference type="HAMAP-Rule" id="MF_01374"/>
    </source>
</evidence>
<evidence type="ECO:0000259" key="8">
    <source>
        <dbReference type="SMART" id="SM00849"/>
    </source>
</evidence>
<dbReference type="STRING" id="83401.SAMN05421742_101212"/>
<accession>A0A1G7U597</accession>
<dbReference type="UniPathway" id="UPA00619">
    <property type="reaction ID" value="UER00676"/>
</dbReference>
<dbReference type="InterPro" id="IPR050110">
    <property type="entry name" value="Glyoxalase_II_hydrolase"/>
</dbReference>
<evidence type="ECO:0000313" key="10">
    <source>
        <dbReference type="Proteomes" id="UP000217076"/>
    </source>
</evidence>
<dbReference type="InterPro" id="IPR032282">
    <property type="entry name" value="HAGH_C"/>
</dbReference>
<dbReference type="SMART" id="SM00849">
    <property type="entry name" value="Lactamase_B"/>
    <property type="match status" value="1"/>
</dbReference>
<comment type="catalytic activity">
    <reaction evidence="1 7">
        <text>an S-(2-hydroxyacyl)glutathione + H2O = a 2-hydroxy carboxylate + glutathione + H(+)</text>
        <dbReference type="Rhea" id="RHEA:21864"/>
        <dbReference type="ChEBI" id="CHEBI:15377"/>
        <dbReference type="ChEBI" id="CHEBI:15378"/>
        <dbReference type="ChEBI" id="CHEBI:57925"/>
        <dbReference type="ChEBI" id="CHEBI:58896"/>
        <dbReference type="ChEBI" id="CHEBI:71261"/>
        <dbReference type="EC" id="3.1.2.6"/>
    </reaction>
</comment>
<keyword evidence="10" id="KW-1185">Reference proteome</keyword>
<feature type="binding site" evidence="7">
    <location>
        <position position="60"/>
    </location>
    <ligand>
        <name>Zn(2+)</name>
        <dbReference type="ChEBI" id="CHEBI:29105"/>
        <label>2</label>
    </ligand>
</feature>
<dbReference type="NCBIfam" id="TIGR03413">
    <property type="entry name" value="GSH_gloB"/>
    <property type="match status" value="1"/>
</dbReference>
<feature type="binding site" evidence="7">
    <location>
        <position position="113"/>
    </location>
    <ligand>
        <name>Zn(2+)</name>
        <dbReference type="ChEBI" id="CHEBI:29105"/>
        <label>1</label>
    </ligand>
</feature>
<dbReference type="EC" id="3.1.2.6" evidence="7"/>
<sequence>MLQIHQVPVLSDNYVYLVHDPEDGMTAAVDPAESEPVAEALAARGWSLTHILLTHHHHDHVGGVAALKAASGCTVVGARADAGRLPGLDHPVADGDTVTLGRATAQVLAVPGHTRGHIAYWFDAESALFCGDTLFVLGCGRMFEGTPEEFWGSLSRLRDLPDSTRVYCAHEYTAANARFALSVEPDNPELVAWAGEIDDLRRRGLSTVPSLLGREKLANPFLRADRPALASAVGLAGAAPVEVFAEVRRRKDRF</sequence>
<evidence type="ECO:0000256" key="1">
    <source>
        <dbReference type="ARBA" id="ARBA00001623"/>
    </source>
</evidence>
<comment type="function">
    <text evidence="7">Thiolesterase that catalyzes the hydrolysis of S-D-lactoyl-glutathione to form glutathione and D-lactic acid.</text>
</comment>
<keyword evidence="6 7" id="KW-0862">Zinc</keyword>
<evidence type="ECO:0000256" key="3">
    <source>
        <dbReference type="ARBA" id="ARBA00006759"/>
    </source>
</evidence>
<dbReference type="PANTHER" id="PTHR43705:SF1">
    <property type="entry name" value="HYDROXYACYLGLUTATHIONE HYDROLASE GLOB"/>
    <property type="match status" value="1"/>
</dbReference>
<gene>
    <name evidence="7" type="primary">gloB</name>
    <name evidence="9" type="ORF">SAMN05421742_101212</name>
</gene>
<dbReference type="GO" id="GO:0004416">
    <property type="term" value="F:hydroxyacylglutathione hydrolase activity"/>
    <property type="evidence" value="ECO:0007669"/>
    <property type="project" value="UniProtKB-UniRule"/>
</dbReference>
<dbReference type="Proteomes" id="UP000217076">
    <property type="component" value="Unassembled WGS sequence"/>
</dbReference>
<dbReference type="AlphaFoldDB" id="A0A1G7U597"/>
<feature type="domain" description="Metallo-beta-lactamase" evidence="8">
    <location>
        <begin position="12"/>
        <end position="170"/>
    </location>
</feature>
<comment type="cofactor">
    <cofactor evidence="7">
        <name>Zn(2+)</name>
        <dbReference type="ChEBI" id="CHEBI:29105"/>
    </cofactor>
    <text evidence="7">Binds 2 Zn(2+) ions per subunit.</text>
</comment>
<comment type="pathway">
    <text evidence="2 7">Secondary metabolite metabolism; methylglyoxal degradation; (R)-lactate from methylglyoxal: step 2/2.</text>
</comment>
<organism evidence="9 10">
    <name type="scientific">Roseospirillum parvum</name>
    <dbReference type="NCBI Taxonomy" id="83401"/>
    <lineage>
        <taxon>Bacteria</taxon>
        <taxon>Pseudomonadati</taxon>
        <taxon>Pseudomonadota</taxon>
        <taxon>Alphaproteobacteria</taxon>
        <taxon>Rhodospirillales</taxon>
        <taxon>Rhodospirillaceae</taxon>
        <taxon>Roseospirillum</taxon>
    </lineage>
</organism>
<keyword evidence="4 7" id="KW-0479">Metal-binding</keyword>
<dbReference type="PANTHER" id="PTHR43705">
    <property type="entry name" value="HYDROXYACYLGLUTATHIONE HYDROLASE"/>
    <property type="match status" value="1"/>
</dbReference>
<feature type="binding site" evidence="7">
    <location>
        <position position="132"/>
    </location>
    <ligand>
        <name>Zn(2+)</name>
        <dbReference type="ChEBI" id="CHEBI:29105"/>
        <label>2</label>
    </ligand>
</feature>
<feature type="binding site" evidence="7">
    <location>
        <position position="170"/>
    </location>
    <ligand>
        <name>Zn(2+)</name>
        <dbReference type="ChEBI" id="CHEBI:29105"/>
        <label>2</label>
    </ligand>
</feature>
<feature type="binding site" evidence="7">
    <location>
        <position position="59"/>
    </location>
    <ligand>
        <name>Zn(2+)</name>
        <dbReference type="ChEBI" id="CHEBI:29105"/>
        <label>2</label>
    </ligand>
</feature>
<dbReference type="CDD" id="cd07723">
    <property type="entry name" value="hydroxyacylglutathione_hydrolase_MBL-fold"/>
    <property type="match status" value="1"/>
</dbReference>
<dbReference type="PIRSF" id="PIRSF005457">
    <property type="entry name" value="Glx"/>
    <property type="match status" value="1"/>
</dbReference>
<evidence type="ECO:0000256" key="4">
    <source>
        <dbReference type="ARBA" id="ARBA00022723"/>
    </source>
</evidence>
<dbReference type="InterPro" id="IPR036866">
    <property type="entry name" value="RibonucZ/Hydroxyglut_hydro"/>
</dbReference>
<comment type="similarity">
    <text evidence="3 7">Belongs to the metallo-beta-lactamase superfamily. Glyoxalase II family.</text>
</comment>
<dbReference type="InterPro" id="IPR017782">
    <property type="entry name" value="Hydroxyacylglutathione_Hdrlase"/>
</dbReference>
<dbReference type="GO" id="GO:0046872">
    <property type="term" value="F:metal ion binding"/>
    <property type="evidence" value="ECO:0007669"/>
    <property type="project" value="UniProtKB-KW"/>
</dbReference>
<dbReference type="RefSeq" id="WP_092614106.1">
    <property type="nucleotide sequence ID" value="NZ_FNCV01000001.1"/>
</dbReference>